<gene>
    <name evidence="3" type="ORF">AVDCRST_MAG15-1864</name>
</gene>
<evidence type="ECO:0000259" key="2">
    <source>
        <dbReference type="Pfam" id="PF00582"/>
    </source>
</evidence>
<dbReference type="Pfam" id="PF00582">
    <property type="entry name" value="Usp"/>
    <property type="match status" value="1"/>
</dbReference>
<dbReference type="PRINTS" id="PR01438">
    <property type="entry name" value="UNVRSLSTRESS"/>
</dbReference>
<name>A0A6J4PGX0_9RHOB</name>
<comment type="similarity">
    <text evidence="1">Belongs to the universal stress protein A family.</text>
</comment>
<dbReference type="AlphaFoldDB" id="A0A6J4PGX0"/>
<accession>A0A6J4PGX0</accession>
<dbReference type="CDD" id="cd00293">
    <property type="entry name" value="USP-like"/>
    <property type="match status" value="1"/>
</dbReference>
<evidence type="ECO:0000256" key="1">
    <source>
        <dbReference type="ARBA" id="ARBA00008791"/>
    </source>
</evidence>
<evidence type="ECO:0000313" key="3">
    <source>
        <dbReference type="EMBL" id="CAA9415581.1"/>
    </source>
</evidence>
<reference evidence="3" key="1">
    <citation type="submission" date="2020-02" db="EMBL/GenBank/DDBJ databases">
        <authorList>
            <person name="Meier V. D."/>
        </authorList>
    </citation>
    <scope>NUCLEOTIDE SEQUENCE</scope>
    <source>
        <strain evidence="3">AVDCRST_MAG15</strain>
    </source>
</reference>
<dbReference type="Gene3D" id="3.40.50.12370">
    <property type="match status" value="1"/>
</dbReference>
<proteinExistence type="inferred from homology"/>
<feature type="domain" description="UspA" evidence="2">
    <location>
        <begin position="154"/>
        <end position="276"/>
    </location>
</feature>
<sequence>MLKTLSLVLTDESRDAPALDAAVTLALREDAHLDVVALGIEPVPLEALPMASAQIVIESGRAEAQAQADRLAAWARSRLPQGVRASVEPRLAQGMGLGPSVARAARFSDLAIAARPYGPGRGGLASVAMEGLLFGGGAPVLAVPDAGADLSRPFGRILLAWNNSDESLRATRAALPFLRAASRVDIVVIDPPLNAPDRSDPGGELSLWLARHGIRAEVAVMAKTEPRIADVLLRVAREKGCEAVVMGAYGHSRLREAVLGGATRDMLAEVALPLIMAH</sequence>
<dbReference type="SUPFAM" id="SSF52402">
    <property type="entry name" value="Adenine nucleotide alpha hydrolases-like"/>
    <property type="match status" value="2"/>
</dbReference>
<dbReference type="InterPro" id="IPR006016">
    <property type="entry name" value="UspA"/>
</dbReference>
<protein>
    <recommendedName>
        <fullName evidence="2">UspA domain-containing protein</fullName>
    </recommendedName>
</protein>
<organism evidence="3">
    <name type="scientific">uncultured Rubellimicrobium sp</name>
    <dbReference type="NCBI Taxonomy" id="543078"/>
    <lineage>
        <taxon>Bacteria</taxon>
        <taxon>Pseudomonadati</taxon>
        <taxon>Pseudomonadota</taxon>
        <taxon>Alphaproteobacteria</taxon>
        <taxon>Rhodobacterales</taxon>
        <taxon>Roseobacteraceae</taxon>
        <taxon>Rubellimicrobium</taxon>
        <taxon>environmental samples</taxon>
    </lineage>
</organism>
<dbReference type="InterPro" id="IPR006015">
    <property type="entry name" value="Universal_stress_UspA"/>
</dbReference>
<dbReference type="EMBL" id="CADCUU010000266">
    <property type="protein sequence ID" value="CAA9415581.1"/>
    <property type="molecule type" value="Genomic_DNA"/>
</dbReference>